<gene>
    <name evidence="7" type="primary">similar to RT01036p</name>
    <name evidence="7" type="ORF">CLUMA_CG008162</name>
</gene>
<dbReference type="SUPFAM" id="SSF47095">
    <property type="entry name" value="HMG-box"/>
    <property type="match status" value="1"/>
</dbReference>
<evidence type="ECO:0000313" key="8">
    <source>
        <dbReference type="Proteomes" id="UP000183832"/>
    </source>
</evidence>
<sequence length="475" mass="53999">MNFASSPVSQCDILQPGVVDTKLTTHKKNKTYSKAFKECSIKHDSIEAFLRDGKQAITICFPPDVLSRTKIAFIPIKFKKGKTSEELFMLRQRDLKDSDKRPFVEFAENLRLNHKMDHPDYKYQPRRKKMKNIGVEAGSGPEVEKAIPTRKPGRRSKKQVENEEIDDNDSDKGFASCMNYSNYESRNKTDYSMANYNGISAFSSYMPPVTQDNHHLQTTSFQTISQHKNPYNYESDYFTRKYDTITHNKVADSPHSSTEEHSMTPPETSISSTLSSASAALARSTTPNGTYREFSPSLITSHSIMKEDYVVGGAQSECAYRTNLDSTGTSAATKINQDSLRIYSHQLHHHHHYHYALQSPTQSPPPSSTYPYSQYSTPIDTDEVEPHEMEQYLDSGKCRKVCYFKPETSLTELTPMNATMNTESQLMAMPIKPDNIAPVNDAIISPNQPVNSTYANNYQETMPYQYMSNWVNYSI</sequence>
<feature type="compositionally biased region" description="Low complexity" evidence="6">
    <location>
        <begin position="268"/>
        <end position="286"/>
    </location>
</feature>
<dbReference type="Gene3D" id="1.10.30.10">
    <property type="entry name" value="High mobility group box domain"/>
    <property type="match status" value="1"/>
</dbReference>
<reference evidence="7 8" key="1">
    <citation type="submission" date="2015-04" db="EMBL/GenBank/DDBJ databases">
        <authorList>
            <person name="Syromyatnikov M.Y."/>
            <person name="Popov V.N."/>
        </authorList>
    </citation>
    <scope>NUCLEOTIDE SEQUENCE [LARGE SCALE GENOMIC DNA]</scope>
</reference>
<accession>A0A1J1I6T8</accession>
<dbReference type="Proteomes" id="UP000183832">
    <property type="component" value="Unassembled WGS sequence"/>
</dbReference>
<evidence type="ECO:0000256" key="4">
    <source>
        <dbReference type="ARBA" id="ARBA00023163"/>
    </source>
</evidence>
<comment type="subcellular location">
    <subcellularLocation>
        <location evidence="1">Nucleus</location>
    </subcellularLocation>
</comment>
<keyword evidence="4" id="KW-0804">Transcription</keyword>
<feature type="region of interest" description="Disordered" evidence="6">
    <location>
        <begin position="141"/>
        <end position="172"/>
    </location>
</feature>
<evidence type="ECO:0000256" key="5">
    <source>
        <dbReference type="ARBA" id="ARBA00023242"/>
    </source>
</evidence>
<dbReference type="GO" id="GO:0000981">
    <property type="term" value="F:DNA-binding transcription factor activity, RNA polymerase II-specific"/>
    <property type="evidence" value="ECO:0007669"/>
    <property type="project" value="TreeGrafter"/>
</dbReference>
<dbReference type="GO" id="GO:0000978">
    <property type="term" value="F:RNA polymerase II cis-regulatory region sequence-specific DNA binding"/>
    <property type="evidence" value="ECO:0007669"/>
    <property type="project" value="TreeGrafter"/>
</dbReference>
<dbReference type="InterPro" id="IPR036910">
    <property type="entry name" value="HMG_box_dom_sf"/>
</dbReference>
<evidence type="ECO:0000256" key="3">
    <source>
        <dbReference type="ARBA" id="ARBA00023125"/>
    </source>
</evidence>
<feature type="region of interest" description="Disordered" evidence="6">
    <location>
        <begin position="351"/>
        <end position="372"/>
    </location>
</feature>
<dbReference type="PANTHER" id="PTHR45803:SF5">
    <property type="entry name" value="SOX100B"/>
    <property type="match status" value="1"/>
</dbReference>
<protein>
    <submittedName>
        <fullName evidence="7">CLUMA_CG008162, isoform A</fullName>
    </submittedName>
</protein>
<keyword evidence="5" id="KW-0539">Nucleus</keyword>
<dbReference type="STRING" id="568069.A0A1J1I6T8"/>
<dbReference type="OrthoDB" id="6247875at2759"/>
<name>A0A1J1I6T8_9DIPT</name>
<feature type="region of interest" description="Disordered" evidence="6">
    <location>
        <begin position="249"/>
        <end position="294"/>
    </location>
</feature>
<evidence type="ECO:0000256" key="1">
    <source>
        <dbReference type="ARBA" id="ARBA00004123"/>
    </source>
</evidence>
<keyword evidence="8" id="KW-1185">Reference proteome</keyword>
<keyword evidence="2" id="KW-0805">Transcription regulation</keyword>
<dbReference type="InterPro" id="IPR050917">
    <property type="entry name" value="SOX_TF"/>
</dbReference>
<dbReference type="AlphaFoldDB" id="A0A1J1I6T8"/>
<evidence type="ECO:0000256" key="6">
    <source>
        <dbReference type="SAM" id="MobiDB-lite"/>
    </source>
</evidence>
<dbReference type="EMBL" id="CVRI01000039">
    <property type="protein sequence ID" value="CRK94662.1"/>
    <property type="molecule type" value="Genomic_DNA"/>
</dbReference>
<evidence type="ECO:0000256" key="2">
    <source>
        <dbReference type="ARBA" id="ARBA00023015"/>
    </source>
</evidence>
<dbReference type="GO" id="GO:0005634">
    <property type="term" value="C:nucleus"/>
    <property type="evidence" value="ECO:0007669"/>
    <property type="project" value="UniProtKB-SubCell"/>
</dbReference>
<proteinExistence type="predicted"/>
<dbReference type="PANTHER" id="PTHR45803">
    <property type="entry name" value="SOX100B"/>
    <property type="match status" value="1"/>
</dbReference>
<feature type="compositionally biased region" description="Basic and acidic residues" evidence="6">
    <location>
        <begin position="249"/>
        <end position="262"/>
    </location>
</feature>
<keyword evidence="3" id="KW-0238">DNA-binding</keyword>
<evidence type="ECO:0000313" key="7">
    <source>
        <dbReference type="EMBL" id="CRK94662.1"/>
    </source>
</evidence>
<organism evidence="7 8">
    <name type="scientific">Clunio marinus</name>
    <dbReference type="NCBI Taxonomy" id="568069"/>
    <lineage>
        <taxon>Eukaryota</taxon>
        <taxon>Metazoa</taxon>
        <taxon>Ecdysozoa</taxon>
        <taxon>Arthropoda</taxon>
        <taxon>Hexapoda</taxon>
        <taxon>Insecta</taxon>
        <taxon>Pterygota</taxon>
        <taxon>Neoptera</taxon>
        <taxon>Endopterygota</taxon>
        <taxon>Diptera</taxon>
        <taxon>Nematocera</taxon>
        <taxon>Chironomoidea</taxon>
        <taxon>Chironomidae</taxon>
        <taxon>Clunio</taxon>
    </lineage>
</organism>